<reference evidence="1 2" key="2">
    <citation type="submission" date="2020-03" db="EMBL/GenBank/DDBJ databases">
        <authorList>
            <person name="Ichikawa N."/>
            <person name="Kimura A."/>
            <person name="Kitahashi Y."/>
            <person name="Uohara A."/>
        </authorList>
    </citation>
    <scope>NUCLEOTIDE SEQUENCE [LARGE SCALE GENOMIC DNA]</scope>
    <source>
        <strain evidence="1 2">NBRC 107702</strain>
    </source>
</reference>
<proteinExistence type="predicted"/>
<accession>A0A6F8XR20</accession>
<evidence type="ECO:0000313" key="2">
    <source>
        <dbReference type="Proteomes" id="UP000502508"/>
    </source>
</evidence>
<dbReference type="Proteomes" id="UP000502508">
    <property type="component" value="Chromosome"/>
</dbReference>
<dbReference type="AlphaFoldDB" id="A0A6F8XR20"/>
<dbReference type="Pfam" id="PF06013">
    <property type="entry name" value="WXG100"/>
    <property type="match status" value="1"/>
</dbReference>
<dbReference type="Gene3D" id="1.10.287.1060">
    <property type="entry name" value="ESAT-6-like"/>
    <property type="match status" value="1"/>
</dbReference>
<name>A0A6F8XR20_9ACTN</name>
<evidence type="ECO:0000313" key="1">
    <source>
        <dbReference type="EMBL" id="BCB76260.1"/>
    </source>
</evidence>
<gene>
    <name evidence="1" type="ORF">Pflav_026700</name>
</gene>
<dbReference type="SUPFAM" id="SSF140453">
    <property type="entry name" value="EsxAB dimer-like"/>
    <property type="match status" value="1"/>
</dbReference>
<reference evidence="1 2" key="1">
    <citation type="submission" date="2020-03" db="EMBL/GenBank/DDBJ databases">
        <title>Whole genome shotgun sequence of Phytohabitans flavus NBRC 107702.</title>
        <authorList>
            <person name="Komaki H."/>
            <person name="Tamura T."/>
        </authorList>
    </citation>
    <scope>NUCLEOTIDE SEQUENCE [LARGE SCALE GENOMIC DNA]</scope>
    <source>
        <strain evidence="1 2">NBRC 107702</strain>
    </source>
</reference>
<dbReference type="RefSeq" id="WP_173036356.1">
    <property type="nucleotide sequence ID" value="NZ_AP022870.1"/>
</dbReference>
<organism evidence="1 2">
    <name type="scientific">Phytohabitans flavus</name>
    <dbReference type="NCBI Taxonomy" id="1076124"/>
    <lineage>
        <taxon>Bacteria</taxon>
        <taxon>Bacillati</taxon>
        <taxon>Actinomycetota</taxon>
        <taxon>Actinomycetes</taxon>
        <taxon>Micromonosporales</taxon>
        <taxon>Micromonosporaceae</taxon>
    </lineage>
</organism>
<dbReference type="InterPro" id="IPR010310">
    <property type="entry name" value="T7SS_ESAT-6-like"/>
</dbReference>
<dbReference type="KEGG" id="pfla:Pflav_026700"/>
<keyword evidence="2" id="KW-1185">Reference proteome</keyword>
<sequence length="96" mass="10847">MNDDSLFVKYDGMEQSAGTLVQVAKTLETEVTTLEKRLAAVDWSDGGREEFEILMRRWRIAYRNLVAIVHSSGGTVRDVSGLYNDVETWGKHAFHA</sequence>
<protein>
    <submittedName>
        <fullName evidence="1">Uncharacterized protein</fullName>
    </submittedName>
</protein>
<dbReference type="EMBL" id="AP022870">
    <property type="protein sequence ID" value="BCB76260.1"/>
    <property type="molecule type" value="Genomic_DNA"/>
</dbReference>
<dbReference type="InterPro" id="IPR036689">
    <property type="entry name" value="ESAT-6-like_sf"/>
</dbReference>